<reference evidence="2" key="1">
    <citation type="journal article" date="2022" name="New Phytol.">
        <title>Evolutionary transition to the ectomycorrhizal habit in the genomes of a hyperdiverse lineage of mushroom-forming fungi.</title>
        <authorList>
            <person name="Looney B."/>
            <person name="Miyauchi S."/>
            <person name="Morin E."/>
            <person name="Drula E."/>
            <person name="Courty P.E."/>
            <person name="Kohler A."/>
            <person name="Kuo A."/>
            <person name="LaButti K."/>
            <person name="Pangilinan J."/>
            <person name="Lipzen A."/>
            <person name="Riley R."/>
            <person name="Andreopoulos W."/>
            <person name="He G."/>
            <person name="Johnson J."/>
            <person name="Nolan M."/>
            <person name="Tritt A."/>
            <person name="Barry K.W."/>
            <person name="Grigoriev I.V."/>
            <person name="Nagy L.G."/>
            <person name="Hibbett D."/>
            <person name="Henrissat B."/>
            <person name="Matheny P.B."/>
            <person name="Labbe J."/>
            <person name="Martin F.M."/>
        </authorList>
    </citation>
    <scope>NUCLEOTIDE SEQUENCE</scope>
    <source>
        <strain evidence="2">BPL690</strain>
    </source>
</reference>
<organism evidence="2 3">
    <name type="scientific">Multifurca ochricompacta</name>
    <dbReference type="NCBI Taxonomy" id="376703"/>
    <lineage>
        <taxon>Eukaryota</taxon>
        <taxon>Fungi</taxon>
        <taxon>Dikarya</taxon>
        <taxon>Basidiomycota</taxon>
        <taxon>Agaricomycotina</taxon>
        <taxon>Agaricomycetes</taxon>
        <taxon>Russulales</taxon>
        <taxon>Russulaceae</taxon>
        <taxon>Multifurca</taxon>
    </lineage>
</organism>
<evidence type="ECO:0000313" key="2">
    <source>
        <dbReference type="EMBL" id="KAI0294107.1"/>
    </source>
</evidence>
<feature type="region of interest" description="Disordered" evidence="1">
    <location>
        <begin position="338"/>
        <end position="360"/>
    </location>
</feature>
<dbReference type="AlphaFoldDB" id="A0AAD4QKC5"/>
<accession>A0AAD4QKC5</accession>
<evidence type="ECO:0000256" key="1">
    <source>
        <dbReference type="SAM" id="MobiDB-lite"/>
    </source>
</evidence>
<dbReference type="EMBL" id="WTXG01000080">
    <property type="protein sequence ID" value="KAI0294107.1"/>
    <property type="molecule type" value="Genomic_DNA"/>
</dbReference>
<feature type="region of interest" description="Disordered" evidence="1">
    <location>
        <begin position="382"/>
        <end position="454"/>
    </location>
</feature>
<feature type="compositionally biased region" description="Acidic residues" evidence="1">
    <location>
        <begin position="507"/>
        <end position="516"/>
    </location>
</feature>
<feature type="region of interest" description="Disordered" evidence="1">
    <location>
        <begin position="505"/>
        <end position="534"/>
    </location>
</feature>
<gene>
    <name evidence="2" type="ORF">B0F90DRAFT_1821493</name>
</gene>
<comment type="caution">
    <text evidence="2">The sequence shown here is derived from an EMBL/GenBank/DDBJ whole genome shotgun (WGS) entry which is preliminary data.</text>
</comment>
<name>A0AAD4QKC5_9AGAM</name>
<keyword evidence="3" id="KW-1185">Reference proteome</keyword>
<protein>
    <submittedName>
        <fullName evidence="2">Uncharacterized protein</fullName>
    </submittedName>
</protein>
<feature type="compositionally biased region" description="Basic and acidic residues" evidence="1">
    <location>
        <begin position="397"/>
        <end position="420"/>
    </location>
</feature>
<dbReference type="Proteomes" id="UP001203297">
    <property type="component" value="Unassembled WGS sequence"/>
</dbReference>
<proteinExistence type="predicted"/>
<feature type="compositionally biased region" description="Pro residues" evidence="1">
    <location>
        <begin position="430"/>
        <end position="452"/>
    </location>
</feature>
<evidence type="ECO:0000313" key="3">
    <source>
        <dbReference type="Proteomes" id="UP001203297"/>
    </source>
</evidence>
<sequence length="638" mass="70792">MSANKSTIREPSIIFRSMVLCSGLHPPGVPTPSIHGIRVALRPGRPPDYPPPLPPCTIVSASEDGRSIIDSSNGYYTVRPYADILAESRLAAVRTKRARIMAALKCIPEVELRNLPTPVKRRVSLASTRTLRERRSRRTSAVPRALSNRIKLLGRAFPAQEAVTPVDRSMAMAYVKMSPGQPQTQYIFVSVVDNDDRMFSHEDDMQSIIEEVPSEVTTTGWSPRRPPATPSYLASKDVEMKSPHTTTPSATFSAIAAIINKPLNLGPGPVLPRFVFRSDISSMQEDVVMRECGPDGSQASWSPEFVKLVEPPQPVFQTGGQAPQVLALPTRKSAVPLTVSQQAPQPPPSQASAPTYSQKKGIARLRGVSEVICDTGRKERARRVDPYHVPQSSLANRIKDTKKNARRPETSSRSRPKAADFFDDILSRPAPRPPPAVPPPQTVENTLPPPPSYDEVYDKLSFAMAPPEEITARLRERADAFLGHLDNILGRGILRRDPVKRDVDSLFSEDEEEGNSEETNQNEIQPPLTSPRMLRTEPSMEDLFHQLDSMSVAQAVADPSEQYDPWNPELRLPIRLWRPSPGTPTRRSRNEKVVPLVIECSSDEDEDDQAVTTSPRVTCLAHSWRDWGLWRAALDSLD</sequence>